<dbReference type="AlphaFoldDB" id="A0A1J3FAQ1"/>
<evidence type="ECO:0000313" key="1">
    <source>
        <dbReference type="EMBL" id="JAU40919.1"/>
    </source>
</evidence>
<reference evidence="1" key="1">
    <citation type="submission" date="2016-07" db="EMBL/GenBank/DDBJ databases">
        <title>De novo transcriptome assembly of four accessions of the metal hyperaccumulator plant Noccaea caerulescens.</title>
        <authorList>
            <person name="Blande D."/>
            <person name="Halimaa P."/>
            <person name="Tervahauta A.I."/>
            <person name="Aarts M.G."/>
            <person name="Karenlampi S.O."/>
        </authorList>
    </citation>
    <scope>NUCLEOTIDE SEQUENCE</scope>
</reference>
<protein>
    <submittedName>
        <fullName evidence="1">Uncharacterized protein</fullName>
    </submittedName>
</protein>
<organism evidence="1">
    <name type="scientific">Noccaea caerulescens</name>
    <name type="common">Alpine penny-cress</name>
    <name type="synonym">Thlaspi caerulescens</name>
    <dbReference type="NCBI Taxonomy" id="107243"/>
    <lineage>
        <taxon>Eukaryota</taxon>
        <taxon>Viridiplantae</taxon>
        <taxon>Streptophyta</taxon>
        <taxon>Embryophyta</taxon>
        <taxon>Tracheophyta</taxon>
        <taxon>Spermatophyta</taxon>
        <taxon>Magnoliopsida</taxon>
        <taxon>eudicotyledons</taxon>
        <taxon>Gunneridae</taxon>
        <taxon>Pentapetalae</taxon>
        <taxon>rosids</taxon>
        <taxon>malvids</taxon>
        <taxon>Brassicales</taxon>
        <taxon>Brassicaceae</taxon>
        <taxon>Coluteocarpeae</taxon>
        <taxon>Noccaea</taxon>
    </lineage>
</organism>
<accession>A0A1J3FAQ1</accession>
<sequence length="76" mass="8592">MRNNVIDTIKTEETLTKTRQRKSWKEQSFDTIGKSNLLESKLGSAPMPTLCVVPDGIVSAKTDPVRNRPVLPHFLR</sequence>
<proteinExistence type="predicted"/>
<dbReference type="EMBL" id="GEVK01011913">
    <property type="protein sequence ID" value="JAU40919.1"/>
    <property type="molecule type" value="Transcribed_RNA"/>
</dbReference>
<gene>
    <name evidence="1" type="ORF">LC_TR4442_c0_g1_i1_g.16042</name>
</gene>
<name>A0A1J3FAQ1_NOCCA</name>